<dbReference type="RefSeq" id="WP_155360253.1">
    <property type="nucleotide sequence ID" value="NZ_BAAAHL010000026.1"/>
</dbReference>
<proteinExistence type="predicted"/>
<reference evidence="1 2" key="1">
    <citation type="submission" date="2019-10" db="EMBL/GenBank/DDBJ databases">
        <title>Whole genome shotgun sequence of Acrocarpospora macrocephala NBRC 16266.</title>
        <authorList>
            <person name="Ichikawa N."/>
            <person name="Kimura A."/>
            <person name="Kitahashi Y."/>
            <person name="Komaki H."/>
            <person name="Oguchi A."/>
        </authorList>
    </citation>
    <scope>NUCLEOTIDE SEQUENCE [LARGE SCALE GENOMIC DNA]</scope>
    <source>
        <strain evidence="1 2">NBRC 16266</strain>
    </source>
</reference>
<dbReference type="AlphaFoldDB" id="A0A5M3X1X8"/>
<dbReference type="OrthoDB" id="3534538at2"/>
<name>A0A5M3X1X8_9ACTN</name>
<evidence type="ECO:0000313" key="2">
    <source>
        <dbReference type="Proteomes" id="UP000331127"/>
    </source>
</evidence>
<gene>
    <name evidence="1" type="ORF">Amac_087010</name>
</gene>
<keyword evidence="2" id="KW-1185">Reference proteome</keyword>
<accession>A0A5M3X1X8</accession>
<organism evidence="1 2">
    <name type="scientific">Acrocarpospora macrocephala</name>
    <dbReference type="NCBI Taxonomy" id="150177"/>
    <lineage>
        <taxon>Bacteria</taxon>
        <taxon>Bacillati</taxon>
        <taxon>Actinomycetota</taxon>
        <taxon>Actinomycetes</taxon>
        <taxon>Streptosporangiales</taxon>
        <taxon>Streptosporangiaceae</taxon>
        <taxon>Acrocarpospora</taxon>
    </lineage>
</organism>
<dbReference type="Proteomes" id="UP000331127">
    <property type="component" value="Unassembled WGS sequence"/>
</dbReference>
<comment type="caution">
    <text evidence="1">The sequence shown here is derived from an EMBL/GenBank/DDBJ whole genome shotgun (WGS) entry which is preliminary data.</text>
</comment>
<evidence type="ECO:0000313" key="1">
    <source>
        <dbReference type="EMBL" id="GES15104.1"/>
    </source>
</evidence>
<protein>
    <submittedName>
        <fullName evidence="1">Uncharacterized protein</fullName>
    </submittedName>
</protein>
<dbReference type="EMBL" id="BLAE01000070">
    <property type="protein sequence ID" value="GES15104.1"/>
    <property type="molecule type" value="Genomic_DNA"/>
</dbReference>
<sequence>MTFTWPEFREPTAIDAEASWTATFESYDQRHDDVYYVVTRLEGAREAAQFIVVVGVHWAGDDWRGPEFVQRLREDIHDVAVAGRTNTSYLGKMS</sequence>